<dbReference type="InterPro" id="IPR001789">
    <property type="entry name" value="Sig_transdc_resp-reg_receiver"/>
</dbReference>
<dbReference type="InterPro" id="IPR011006">
    <property type="entry name" value="CheY-like_superfamily"/>
</dbReference>
<proteinExistence type="predicted"/>
<dbReference type="PANTHER" id="PTHR44520:SF2">
    <property type="entry name" value="RESPONSE REGULATOR RCP1"/>
    <property type="match status" value="1"/>
</dbReference>
<name>A0A1T4ZXR5_9FLAO</name>
<dbReference type="EMBL" id="FUYL01000001">
    <property type="protein sequence ID" value="SKB27486.1"/>
    <property type="molecule type" value="Genomic_DNA"/>
</dbReference>
<sequence length="158" mass="18380">MYYLGIIKRYSYCINTARPLTISSMSNTPLVWIIDDDDISKYVMKRNLRQLSVTNVIEFPDSVQPLKILSDNFESTNELPDIILLDLNMPILNGFQFMEEFKVANEKIKKDIQIYMLTSSLSSEDVDRAKSFPEISEYFIKPITLRNLSRIVDIVLQE</sequence>
<accession>A0A1T4ZXR5</accession>
<evidence type="ECO:0000256" key="1">
    <source>
        <dbReference type="PROSITE-ProRule" id="PRU00169"/>
    </source>
</evidence>
<keyword evidence="4" id="KW-1185">Reference proteome</keyword>
<dbReference type="SMART" id="SM00448">
    <property type="entry name" value="REC"/>
    <property type="match status" value="1"/>
</dbReference>
<feature type="modified residue" description="4-aspartylphosphate" evidence="1">
    <location>
        <position position="86"/>
    </location>
</feature>
<feature type="domain" description="Response regulatory" evidence="2">
    <location>
        <begin position="30"/>
        <end position="156"/>
    </location>
</feature>
<gene>
    <name evidence="3" type="ORF">SAMN05660866_00455</name>
</gene>
<evidence type="ECO:0000313" key="4">
    <source>
        <dbReference type="Proteomes" id="UP000190339"/>
    </source>
</evidence>
<protein>
    <submittedName>
        <fullName evidence="3">Response regulator receiver domain-containing protein</fullName>
    </submittedName>
</protein>
<evidence type="ECO:0000313" key="3">
    <source>
        <dbReference type="EMBL" id="SKB27486.1"/>
    </source>
</evidence>
<keyword evidence="1" id="KW-0597">Phosphoprotein</keyword>
<dbReference type="PANTHER" id="PTHR44520">
    <property type="entry name" value="RESPONSE REGULATOR RCP1-RELATED"/>
    <property type="match status" value="1"/>
</dbReference>
<dbReference type="STRING" id="561365.SAMN05660866_00455"/>
<organism evidence="3 4">
    <name type="scientific">Maribacter arcticus</name>
    <dbReference type="NCBI Taxonomy" id="561365"/>
    <lineage>
        <taxon>Bacteria</taxon>
        <taxon>Pseudomonadati</taxon>
        <taxon>Bacteroidota</taxon>
        <taxon>Flavobacteriia</taxon>
        <taxon>Flavobacteriales</taxon>
        <taxon>Flavobacteriaceae</taxon>
        <taxon>Maribacter</taxon>
    </lineage>
</organism>
<dbReference type="AlphaFoldDB" id="A0A1T4ZXR5"/>
<dbReference type="Pfam" id="PF00072">
    <property type="entry name" value="Response_reg"/>
    <property type="match status" value="1"/>
</dbReference>
<dbReference type="InterPro" id="IPR052893">
    <property type="entry name" value="TCS_response_regulator"/>
</dbReference>
<dbReference type="Proteomes" id="UP000190339">
    <property type="component" value="Unassembled WGS sequence"/>
</dbReference>
<dbReference type="SUPFAM" id="SSF52172">
    <property type="entry name" value="CheY-like"/>
    <property type="match status" value="1"/>
</dbReference>
<dbReference type="GO" id="GO:0000160">
    <property type="term" value="P:phosphorelay signal transduction system"/>
    <property type="evidence" value="ECO:0007669"/>
    <property type="project" value="InterPro"/>
</dbReference>
<evidence type="ECO:0000259" key="2">
    <source>
        <dbReference type="PROSITE" id="PS50110"/>
    </source>
</evidence>
<reference evidence="4" key="1">
    <citation type="submission" date="2017-02" db="EMBL/GenBank/DDBJ databases">
        <authorList>
            <person name="Varghese N."/>
            <person name="Submissions S."/>
        </authorList>
    </citation>
    <scope>NUCLEOTIDE SEQUENCE [LARGE SCALE GENOMIC DNA]</scope>
    <source>
        <strain evidence="4">DSM 23546</strain>
    </source>
</reference>
<dbReference type="Gene3D" id="3.40.50.2300">
    <property type="match status" value="1"/>
</dbReference>
<dbReference type="PROSITE" id="PS50110">
    <property type="entry name" value="RESPONSE_REGULATORY"/>
    <property type="match status" value="1"/>
</dbReference>